<evidence type="ECO:0000313" key="3">
    <source>
        <dbReference type="Proteomes" id="UP001231109"/>
    </source>
</evidence>
<feature type="transmembrane region" description="Helical" evidence="1">
    <location>
        <begin position="170"/>
        <end position="192"/>
    </location>
</feature>
<feature type="transmembrane region" description="Helical" evidence="1">
    <location>
        <begin position="7"/>
        <end position="27"/>
    </location>
</feature>
<dbReference type="InterPro" id="IPR018750">
    <property type="entry name" value="DUF2306_membrane"/>
</dbReference>
<dbReference type="Pfam" id="PF10067">
    <property type="entry name" value="DUF2306"/>
    <property type="match status" value="1"/>
</dbReference>
<sequence length="222" mass="24369">MGLKLSWALMTLLAFGVAGYAILNFTLPSFRNPFVQNIFLLSPSAISMHLFGGSIAMIVGAIQLNSRLRTKFISVHRWLGRLYVLAVIVGGIAGFILALSSSGGLVTHFGFGLMGVCWVGTTLTAYWQIFKGNIDAHRNWMLRSYALTLAGVTLRIYLGISAVIGVNFGAFYPVLSWICWVPNLLIIEWFVLTRLNKTSNAYKVVNGPPSKCKHKVIKLGGE</sequence>
<evidence type="ECO:0000313" key="2">
    <source>
        <dbReference type="EMBL" id="MDP5138166.1"/>
    </source>
</evidence>
<dbReference type="Proteomes" id="UP001231109">
    <property type="component" value="Unassembled WGS sequence"/>
</dbReference>
<dbReference type="EMBL" id="JAPJDZ010000105">
    <property type="protein sequence ID" value="MDP5138166.1"/>
    <property type="molecule type" value="Genomic_DNA"/>
</dbReference>
<organism evidence="2 3">
    <name type="scientific">Rheinheimera baltica</name>
    <dbReference type="NCBI Taxonomy" id="67576"/>
    <lineage>
        <taxon>Bacteria</taxon>
        <taxon>Pseudomonadati</taxon>
        <taxon>Pseudomonadota</taxon>
        <taxon>Gammaproteobacteria</taxon>
        <taxon>Chromatiales</taxon>
        <taxon>Chromatiaceae</taxon>
        <taxon>Rheinheimera</taxon>
    </lineage>
</organism>
<protein>
    <submittedName>
        <fullName evidence="2">DUF2306 domain-containing protein</fullName>
    </submittedName>
</protein>
<keyword evidence="1" id="KW-0472">Membrane</keyword>
<dbReference type="RefSeq" id="WP_305977329.1">
    <property type="nucleotide sequence ID" value="NZ_JAPJDZ010000105.1"/>
</dbReference>
<keyword evidence="3" id="KW-1185">Reference proteome</keyword>
<proteinExistence type="predicted"/>
<gene>
    <name evidence="2" type="ORF">ORJ04_19650</name>
</gene>
<reference evidence="2 3" key="1">
    <citation type="submission" date="2022-11" db="EMBL/GenBank/DDBJ databases">
        <title>Viruses from the air-sea interface of a natural surface slick.</title>
        <authorList>
            <person name="Rahlff J."/>
            <person name="Holmfeldt K."/>
        </authorList>
    </citation>
    <scope>NUCLEOTIDE SEQUENCE [LARGE SCALE GENOMIC DNA]</scope>
    <source>
        <strain evidence="2 3">SMS4</strain>
    </source>
</reference>
<feature type="transmembrane region" description="Helical" evidence="1">
    <location>
        <begin position="142"/>
        <end position="164"/>
    </location>
</feature>
<feature type="transmembrane region" description="Helical" evidence="1">
    <location>
        <begin position="109"/>
        <end position="130"/>
    </location>
</feature>
<comment type="caution">
    <text evidence="2">The sequence shown here is derived from an EMBL/GenBank/DDBJ whole genome shotgun (WGS) entry which is preliminary data.</text>
</comment>
<feature type="transmembrane region" description="Helical" evidence="1">
    <location>
        <begin position="82"/>
        <end position="103"/>
    </location>
</feature>
<feature type="transmembrane region" description="Helical" evidence="1">
    <location>
        <begin position="39"/>
        <end position="62"/>
    </location>
</feature>
<name>A0ABT9I5E5_9GAMM</name>
<keyword evidence="1" id="KW-0812">Transmembrane</keyword>
<keyword evidence="1" id="KW-1133">Transmembrane helix</keyword>
<accession>A0ABT9I5E5</accession>
<evidence type="ECO:0000256" key="1">
    <source>
        <dbReference type="SAM" id="Phobius"/>
    </source>
</evidence>